<proteinExistence type="inferred from homology"/>
<evidence type="ECO:0000313" key="7">
    <source>
        <dbReference type="EMBL" id="VDD30689.1"/>
    </source>
</evidence>
<feature type="region of interest" description="Disordered" evidence="4">
    <location>
        <begin position="562"/>
        <end position="596"/>
    </location>
</feature>
<feature type="region of interest" description="Disordered" evidence="4">
    <location>
        <begin position="510"/>
        <end position="530"/>
    </location>
</feature>
<dbReference type="InterPro" id="IPR038765">
    <property type="entry name" value="Papain-like_cys_pep_sf"/>
</dbReference>
<gene>
    <name evidence="7" type="ORF">BOLC9T56012H</name>
</gene>
<evidence type="ECO:0008006" key="8">
    <source>
        <dbReference type="Google" id="ProtNLM"/>
    </source>
</evidence>
<keyword evidence="2" id="KW-0645">Protease</keyword>
<dbReference type="InterPro" id="IPR003653">
    <property type="entry name" value="Peptidase_C48_C"/>
</dbReference>
<dbReference type="SUPFAM" id="SSF54001">
    <property type="entry name" value="Cysteine proteinases"/>
    <property type="match status" value="1"/>
</dbReference>
<evidence type="ECO:0000256" key="3">
    <source>
        <dbReference type="ARBA" id="ARBA00022801"/>
    </source>
</evidence>
<dbReference type="PANTHER" id="PTHR48449:SF1">
    <property type="entry name" value="DUF1985 DOMAIN-CONTAINING PROTEIN"/>
    <property type="match status" value="1"/>
</dbReference>
<dbReference type="EMBL" id="LR031875">
    <property type="protein sequence ID" value="VDD30689.1"/>
    <property type="molecule type" value="Genomic_DNA"/>
</dbReference>
<organism evidence="7">
    <name type="scientific">Brassica oleracea</name>
    <name type="common">Wild cabbage</name>
    <dbReference type="NCBI Taxonomy" id="3712"/>
    <lineage>
        <taxon>Eukaryota</taxon>
        <taxon>Viridiplantae</taxon>
        <taxon>Streptophyta</taxon>
        <taxon>Embryophyta</taxon>
        <taxon>Tracheophyta</taxon>
        <taxon>Spermatophyta</taxon>
        <taxon>Magnoliopsida</taxon>
        <taxon>eudicotyledons</taxon>
        <taxon>Gunneridae</taxon>
        <taxon>Pentapetalae</taxon>
        <taxon>rosids</taxon>
        <taxon>malvids</taxon>
        <taxon>Brassicales</taxon>
        <taxon>Brassicaceae</taxon>
        <taxon>Brassiceae</taxon>
        <taxon>Brassica</taxon>
    </lineage>
</organism>
<evidence type="ECO:0000256" key="2">
    <source>
        <dbReference type="ARBA" id="ARBA00022670"/>
    </source>
</evidence>
<dbReference type="Gene3D" id="3.40.395.10">
    <property type="entry name" value="Adenoviral Proteinase, Chain A"/>
    <property type="match status" value="1"/>
</dbReference>
<feature type="domain" description="DUF1985" evidence="6">
    <location>
        <begin position="72"/>
        <end position="206"/>
    </location>
</feature>
<comment type="similarity">
    <text evidence="1">Belongs to the peptidase C48 family.</text>
</comment>
<feature type="domain" description="Ubiquitin-like protease family profile" evidence="5">
    <location>
        <begin position="863"/>
        <end position="978"/>
    </location>
</feature>
<dbReference type="PANTHER" id="PTHR48449">
    <property type="entry name" value="DUF1985 DOMAIN-CONTAINING PROTEIN"/>
    <property type="match status" value="1"/>
</dbReference>
<dbReference type="AlphaFoldDB" id="A0A3P6EHC3"/>
<protein>
    <recommendedName>
        <fullName evidence="8">Ubiquitin-like protease family profile domain-containing protein</fullName>
    </recommendedName>
</protein>
<reference evidence="7" key="1">
    <citation type="submission" date="2018-11" db="EMBL/GenBank/DDBJ databases">
        <authorList>
            <consortium name="Genoscope - CEA"/>
            <person name="William W."/>
        </authorList>
    </citation>
    <scope>NUCLEOTIDE SEQUENCE</scope>
</reference>
<feature type="region of interest" description="Disordered" evidence="4">
    <location>
        <begin position="330"/>
        <end position="401"/>
    </location>
</feature>
<evidence type="ECO:0000256" key="4">
    <source>
        <dbReference type="SAM" id="MobiDB-lite"/>
    </source>
</evidence>
<feature type="region of interest" description="Disordered" evidence="4">
    <location>
        <begin position="469"/>
        <end position="489"/>
    </location>
</feature>
<evidence type="ECO:0000256" key="1">
    <source>
        <dbReference type="ARBA" id="ARBA00005234"/>
    </source>
</evidence>
<sequence length="1049" mass="114769">MDELGLPSRMFASGAEPSGRKRVNNYFNLRWIDIMRQALEDEHLELLNDSQFARIFQMGGHTFSVMFLHYILSRQLVTEKELELWWLYVGKPIRYAIHDFALVTGLNCGESGLLDGDANERGIGRGKGTAKARASASIWDELFRGEEKPTDPLTRLRLALFVLVEGILCPTCGTTHIRPEVVSKLASLDDFLKYPSGRESFLPTVRSTKSKTPMNYVQETMAIQGFSHAMVLVTVTACPSIIIKSGGGDPLADSALSTADIITSVVERKLVVNLVTAKSVDQLGQAYVQSFVCMDVDGDLLNQGLGDKADSSVANMVSLIEEEYPFEHNTWSGGVNSDDVKQKKCPPPTSDSSDDNVSSATEKGNVPQGGVDSGMQSGDRRGQSSKQPGHEPQPGENVPLDVPTLLRMAAYAYEERVMPMFEGYVLSLKGHFNREVGVLRTDLQCATTSIRQLETSVTTEFENMKKLIKGPGYNDEEPPIGGGSPYRQYSPYRGSDHDVRDAFVPPVEVASTASPGVSKSGEDNVPLHSDIGSMRTQEHRVLSPDPPQPSVLQTEFSESAAIDVDSHGGPSGDKDTESMGPVPSNVEPPPAQSTGRRDHVVVELMETHPHDNHEAPPQDPLPLISESHTVPDVSGVVNQILSDAGISKELPHPSTLPGNVVGGQCQSSKFCTGNEQQELPHPSPAPANVTAGPSVSSKFVPENEKETISVGGETHGSDPVEEPLELGVEKNDEVDGSSNPSPSKFKQQTMLQVLVPDELVNTSTIVHSGSVLQNRQCVRKQPKNPRKNVPGNKQASKRAKKNAPTSSNPTPPTRVLPVFIGDFNAFAPPTPTNRDAFLKRLNAAKYVRPCLDRVVIFIRNRRDRLPSARFEFVPPSFFLELMRNYAGLDAIKEKHKFAFSTPTKPKFMLRPGWYTHVDFVYSPFLIKKTHWVGLIVDLKMSAIYVVDSNSACPSTVDVTSYLTPISTMLPHLISRYCLVPNPGEMNFRPFPISRIEVPVLLEHPGFLGVASLILLEMVAADQPLNTLDLTEEEVRLAAENYAIAALSMG</sequence>
<evidence type="ECO:0000259" key="5">
    <source>
        <dbReference type="Pfam" id="PF02902"/>
    </source>
</evidence>
<keyword evidence="3" id="KW-0378">Hydrolase</keyword>
<dbReference type="GO" id="GO:0006508">
    <property type="term" value="P:proteolysis"/>
    <property type="evidence" value="ECO:0007669"/>
    <property type="project" value="UniProtKB-KW"/>
</dbReference>
<dbReference type="Pfam" id="PF02902">
    <property type="entry name" value="Peptidase_C48"/>
    <property type="match status" value="1"/>
</dbReference>
<dbReference type="InterPro" id="IPR015410">
    <property type="entry name" value="DUF1985"/>
</dbReference>
<feature type="compositionally biased region" description="Basic residues" evidence="4">
    <location>
        <begin position="777"/>
        <end position="786"/>
    </location>
</feature>
<feature type="region of interest" description="Disordered" evidence="4">
    <location>
        <begin position="773"/>
        <end position="814"/>
    </location>
</feature>
<accession>A0A3P6EHC3</accession>
<feature type="region of interest" description="Disordered" evidence="4">
    <location>
        <begin position="672"/>
        <end position="721"/>
    </location>
</feature>
<dbReference type="GO" id="GO:0008234">
    <property type="term" value="F:cysteine-type peptidase activity"/>
    <property type="evidence" value="ECO:0007669"/>
    <property type="project" value="InterPro"/>
</dbReference>
<evidence type="ECO:0000259" key="6">
    <source>
        <dbReference type="Pfam" id="PF09331"/>
    </source>
</evidence>
<name>A0A3P6EHC3_BRAOL</name>
<dbReference type="Pfam" id="PF09331">
    <property type="entry name" value="DUF1985"/>
    <property type="match status" value="1"/>
</dbReference>